<dbReference type="Proteomes" id="UP000001054">
    <property type="component" value="Chromosome"/>
</dbReference>
<dbReference type="EMBL" id="CP001389">
    <property type="protein sequence ID" value="ACP25548.1"/>
    <property type="molecule type" value="Genomic_DNA"/>
</dbReference>
<keyword evidence="2" id="KW-1185">Reference proteome</keyword>
<organism evidence="1 2">
    <name type="scientific">Sinorhizobium fredii (strain NBRC 101917 / NGR234)</name>
    <dbReference type="NCBI Taxonomy" id="394"/>
    <lineage>
        <taxon>Bacteria</taxon>
        <taxon>Pseudomonadati</taxon>
        <taxon>Pseudomonadota</taxon>
        <taxon>Alphaproteobacteria</taxon>
        <taxon>Hyphomicrobiales</taxon>
        <taxon>Rhizobiaceae</taxon>
        <taxon>Sinorhizobium/Ensifer group</taxon>
        <taxon>Sinorhizobium</taxon>
    </lineage>
</organism>
<dbReference type="AlphaFoldDB" id="C3MDM9"/>
<accession>C3MDM9</accession>
<sequence>MSLLPHCNVTVKNLVQSICRRNTHNEQFKLIIFVQLLLSSDRPWRGALAPCPNIANAHLSAII</sequence>
<dbReference type="HOGENOM" id="CLU_2882886_0_0_5"/>
<dbReference type="KEGG" id="rhi:NGR_c17840"/>
<dbReference type="OrthoDB" id="8421395at2"/>
<evidence type="ECO:0000313" key="2">
    <source>
        <dbReference type="Proteomes" id="UP000001054"/>
    </source>
</evidence>
<name>C3MDM9_SINFN</name>
<reference evidence="1 2" key="1">
    <citation type="journal article" date="2009" name="Appl. Environ. Microbiol.">
        <title>Rhizobium sp. strain NGR234 possesses a remarkable number of secretion systems.</title>
        <authorList>
            <person name="Schmeisser C."/>
            <person name="Liesegang H."/>
            <person name="Krysciak D."/>
            <person name="Bakkou N."/>
            <person name="Le Quere A."/>
            <person name="Wollherr A."/>
            <person name="Heinemeyer I."/>
            <person name="Morgenstern B."/>
            <person name="Pommerening-Roeser A."/>
            <person name="Flores M."/>
            <person name="Palacios R."/>
            <person name="Brenner S."/>
            <person name="Gottschalk G."/>
            <person name="Schmitz R.A."/>
            <person name="Broughton W.J."/>
            <person name="Perret X."/>
            <person name="Strittmatter A.W."/>
            <person name="Streit W.R."/>
        </authorList>
    </citation>
    <scope>NUCLEOTIDE SEQUENCE [LARGE SCALE GENOMIC DNA]</scope>
    <source>
        <strain evidence="2">NBRC 101917 / NGR234</strain>
    </source>
</reference>
<evidence type="ECO:0000313" key="1">
    <source>
        <dbReference type="EMBL" id="ACP25548.1"/>
    </source>
</evidence>
<protein>
    <submittedName>
        <fullName evidence="1">Uncharacterized protein</fullName>
    </submittedName>
</protein>
<dbReference type="STRING" id="394.NGR_c17840"/>
<gene>
    <name evidence="1" type="ordered locus">NGR_c17840</name>
</gene>
<proteinExistence type="predicted"/>